<dbReference type="EMBL" id="JAZDRP010000004">
    <property type="protein sequence ID" value="MEE2526204.1"/>
    <property type="molecule type" value="Genomic_DNA"/>
</dbReference>
<reference evidence="1 2" key="1">
    <citation type="submission" date="2024-01" db="EMBL/GenBank/DDBJ databases">
        <title>Hyphobacterium bacterium isolated from marine sediment.</title>
        <authorList>
            <person name="Zhao S."/>
        </authorList>
    </citation>
    <scope>NUCLEOTIDE SEQUENCE [LARGE SCALE GENOMIC DNA]</scope>
    <source>
        <strain evidence="2">HN65</strain>
    </source>
</reference>
<sequence>MSRRIAIIPARGGSKRIPRKNIRPFGGQPALTHILKSAEATGLFDTIHVSTDDPEIAAVAGAAGHRPDFLREAAIADDFTPIRTVMGWTLREYKKRGNSFETAALLYATAFFVEPDDIAGAVREFETRRTHPVLAVTPVGTAIEKLFVEQGGLLKTADEAKFASRTQDLTPAFQDAGAFGIFSAPSLLAEEDGAKPLHFRPFLLDRLKAIDIDTEDDWAFAERLHAARKRQ</sequence>
<evidence type="ECO:0000313" key="2">
    <source>
        <dbReference type="Proteomes" id="UP001354971"/>
    </source>
</evidence>
<keyword evidence="1" id="KW-0548">Nucleotidyltransferase</keyword>
<dbReference type="Proteomes" id="UP001354971">
    <property type="component" value="Unassembled WGS sequence"/>
</dbReference>
<dbReference type="Gene3D" id="3.90.550.10">
    <property type="entry name" value="Spore Coat Polysaccharide Biosynthesis Protein SpsA, Chain A"/>
    <property type="match status" value="1"/>
</dbReference>
<keyword evidence="1" id="KW-0808">Transferase</keyword>
<name>A0ABU7LQL7_9PROT</name>
<protein>
    <submittedName>
        <fullName evidence="1">Acylneuraminate cytidylyltransferase family protein</fullName>
        <ecNumber evidence="1">2.7.7.-</ecNumber>
    </submittedName>
</protein>
<dbReference type="InterPro" id="IPR050793">
    <property type="entry name" value="CMP-NeuNAc_synthase"/>
</dbReference>
<dbReference type="GO" id="GO:0016779">
    <property type="term" value="F:nucleotidyltransferase activity"/>
    <property type="evidence" value="ECO:0007669"/>
    <property type="project" value="UniProtKB-KW"/>
</dbReference>
<dbReference type="EC" id="2.7.7.-" evidence="1"/>
<accession>A0ABU7LQL7</accession>
<keyword evidence="2" id="KW-1185">Reference proteome</keyword>
<dbReference type="Pfam" id="PF02348">
    <property type="entry name" value="CTP_transf_3"/>
    <property type="match status" value="1"/>
</dbReference>
<gene>
    <name evidence="1" type="ORF">V0U79_07480</name>
</gene>
<dbReference type="InterPro" id="IPR003329">
    <property type="entry name" value="Cytidylyl_trans"/>
</dbReference>
<comment type="caution">
    <text evidence="1">The sequence shown here is derived from an EMBL/GenBank/DDBJ whole genome shotgun (WGS) entry which is preliminary data.</text>
</comment>
<dbReference type="PANTHER" id="PTHR21485">
    <property type="entry name" value="HAD SUPERFAMILY MEMBERS CMAS AND KDSC"/>
    <property type="match status" value="1"/>
</dbReference>
<dbReference type="CDD" id="cd02513">
    <property type="entry name" value="CMP-NeuAc_Synthase"/>
    <property type="match status" value="1"/>
</dbReference>
<dbReference type="SUPFAM" id="SSF53448">
    <property type="entry name" value="Nucleotide-diphospho-sugar transferases"/>
    <property type="match status" value="1"/>
</dbReference>
<organism evidence="1 2">
    <name type="scientific">Hyphobacterium lacteum</name>
    <dbReference type="NCBI Taxonomy" id="3116575"/>
    <lineage>
        <taxon>Bacteria</taxon>
        <taxon>Pseudomonadati</taxon>
        <taxon>Pseudomonadota</taxon>
        <taxon>Alphaproteobacteria</taxon>
        <taxon>Maricaulales</taxon>
        <taxon>Maricaulaceae</taxon>
        <taxon>Hyphobacterium</taxon>
    </lineage>
</organism>
<dbReference type="RefSeq" id="WP_330198867.1">
    <property type="nucleotide sequence ID" value="NZ_JAZDRP010000004.1"/>
</dbReference>
<proteinExistence type="predicted"/>
<evidence type="ECO:0000313" key="1">
    <source>
        <dbReference type="EMBL" id="MEE2526204.1"/>
    </source>
</evidence>
<dbReference type="InterPro" id="IPR029044">
    <property type="entry name" value="Nucleotide-diphossugar_trans"/>
</dbReference>
<dbReference type="PANTHER" id="PTHR21485:SF3">
    <property type="entry name" value="N-ACYLNEURAMINATE CYTIDYLYLTRANSFERASE"/>
    <property type="match status" value="1"/>
</dbReference>